<proteinExistence type="predicted"/>
<evidence type="ECO:0008006" key="2">
    <source>
        <dbReference type="Google" id="ProtNLM"/>
    </source>
</evidence>
<protein>
    <recommendedName>
        <fullName evidence="2">DUF2971 domain-containing protein</fullName>
    </recommendedName>
</protein>
<reference evidence="1" key="1">
    <citation type="journal article" date="2021" name="Proc. Natl. Acad. Sci. U.S.A.">
        <title>A Catalog of Tens of Thousands of Viruses from Human Metagenomes Reveals Hidden Associations with Chronic Diseases.</title>
        <authorList>
            <person name="Tisza M.J."/>
            <person name="Buck C.B."/>
        </authorList>
    </citation>
    <scope>NUCLEOTIDE SEQUENCE</scope>
    <source>
        <strain evidence="1">CtQf419</strain>
    </source>
</reference>
<evidence type="ECO:0000313" key="1">
    <source>
        <dbReference type="EMBL" id="DAF94980.1"/>
    </source>
</evidence>
<dbReference type="InterPro" id="IPR021352">
    <property type="entry name" value="DUF2971"/>
</dbReference>
<name>A0A8S5UKN7_9CAUD</name>
<sequence>MDNNEFPEKLYHYCNISAFMSIIKNKCFWLSDTKYTNDKEEICAFKDAVWAALNELVCNKKINEEMANKIWITYVYNTLPGYISCFSEEDDLLSQWRSYGDDGNGVAIGVDFNSLSIERGGPFRMCTNEKKCYGRQVLYINELWKNEIKNIFKKILDGKKNIEEVSPDDLSGIFNLSYYTKNDGFKEEAEWRITYLPFLMFEKETMEVVDDLPAFKEIKFRSTRDKIISYFEFSFKPESVKEIILGPKNNFDVETLRMFLGANGFKGVNIKKSKIPYI</sequence>
<accession>A0A8S5UKN7</accession>
<dbReference type="EMBL" id="BK016102">
    <property type="protein sequence ID" value="DAF94980.1"/>
    <property type="molecule type" value="Genomic_DNA"/>
</dbReference>
<organism evidence="1">
    <name type="scientific">Myoviridae sp. ctQf419</name>
    <dbReference type="NCBI Taxonomy" id="2825102"/>
    <lineage>
        <taxon>Viruses</taxon>
        <taxon>Duplodnaviria</taxon>
        <taxon>Heunggongvirae</taxon>
        <taxon>Uroviricota</taxon>
        <taxon>Caudoviricetes</taxon>
    </lineage>
</organism>
<dbReference type="Pfam" id="PF11185">
    <property type="entry name" value="DUF2971"/>
    <property type="match status" value="1"/>
</dbReference>